<proteinExistence type="predicted"/>
<protein>
    <submittedName>
        <fullName evidence="1">Uncharacterized protein</fullName>
    </submittedName>
</protein>
<gene>
    <name evidence="1" type="ORF">ALO94_03477</name>
</gene>
<dbReference type="Proteomes" id="UP000050384">
    <property type="component" value="Unassembled WGS sequence"/>
</dbReference>
<accession>A0A0Q0C3J0</accession>
<dbReference type="AlphaFoldDB" id="A0A0Q0C3J0"/>
<reference evidence="1 2" key="1">
    <citation type="submission" date="2015-09" db="EMBL/GenBank/DDBJ databases">
        <title>Genome announcement of multiple Pseudomonas syringae strains.</title>
        <authorList>
            <person name="Thakur S."/>
            <person name="Wang P.W."/>
            <person name="Gong Y."/>
            <person name="Weir B.S."/>
            <person name="Guttman D.S."/>
        </authorList>
    </citation>
    <scope>NUCLEOTIDE SEQUENCE [LARGE SCALE GENOMIC DNA]</scope>
    <source>
        <strain evidence="1 2">ICMP16929</strain>
    </source>
</reference>
<name>A0A0Q0C3J0_PSESX</name>
<comment type="caution">
    <text evidence="1">The sequence shown here is derived from an EMBL/GenBank/DDBJ whole genome shotgun (WGS) entry which is preliminary data.</text>
</comment>
<evidence type="ECO:0000313" key="1">
    <source>
        <dbReference type="EMBL" id="KPY96965.1"/>
    </source>
</evidence>
<dbReference type="EMBL" id="LJRI01000561">
    <property type="protein sequence ID" value="KPY96965.1"/>
    <property type="molecule type" value="Genomic_DNA"/>
</dbReference>
<evidence type="ECO:0000313" key="2">
    <source>
        <dbReference type="Proteomes" id="UP000050384"/>
    </source>
</evidence>
<sequence length="114" mass="13646">MLWVIVYRPEQCARWSLWFAPSLLPITKRPYRYINAFGKRYLRKACCLSNLFYLNGIDMKFTRWLTLAAIDLVHLSHAFYKTIKEIFFHHFHPLLRALSCAFCLSVSESRIPFR</sequence>
<organism evidence="1 2">
    <name type="scientific">Pseudomonas syringae pv. spinaceae</name>
    <dbReference type="NCBI Taxonomy" id="264459"/>
    <lineage>
        <taxon>Bacteria</taxon>
        <taxon>Pseudomonadati</taxon>
        <taxon>Pseudomonadota</taxon>
        <taxon>Gammaproteobacteria</taxon>
        <taxon>Pseudomonadales</taxon>
        <taxon>Pseudomonadaceae</taxon>
        <taxon>Pseudomonas</taxon>
        <taxon>Pseudomonas syringae</taxon>
    </lineage>
</organism>